<dbReference type="Proteomes" id="UP000006718">
    <property type="component" value="Chromosome 14"/>
</dbReference>
<sequence>DRVSLSQSVQAGVQWHDLPPGFKRFSFLSLLRSWDYRRAPPRPANFCIFSRDRVSPHVGQAGLELLTSGHPPASAFGLPKCWDYRSEPPRPPFKVLFLCIVTSPKTCCSSLTMLYKMEFSATPLELLIPWKSNALSIAPQSQTRTTPLR</sequence>
<reference evidence="1" key="2">
    <citation type="submission" date="2019-01" db="EMBL/GenBank/DDBJ databases">
        <authorList>
            <person name="Graves T."/>
            <person name="Eichler E.E."/>
            <person name="Wilson R.K."/>
        </authorList>
    </citation>
    <scope>NUCLEOTIDE SEQUENCE [LARGE SCALE GENOMIC DNA]</scope>
    <source>
        <strain evidence="1">17573</strain>
    </source>
</reference>
<dbReference type="PANTHER" id="PTHR46254:SF6">
    <property type="entry name" value="HIGH MOBILITY GROUP AT-HOOK 2"/>
    <property type="match status" value="1"/>
</dbReference>
<dbReference type="GeneTree" id="ENSGT00940000161627"/>
<reference evidence="2" key="1">
    <citation type="journal article" date="2007" name="Science">
        <title>Evolutionary and biomedical insights from the rhesus macaque genome.</title>
        <authorList>
            <person name="Gibbs R.A."/>
            <person name="Rogers J."/>
            <person name="Katze M.G."/>
            <person name="Bumgarner R."/>
            <person name="Weinstock G.M."/>
            <person name="Mardis E.R."/>
            <person name="Remington K.A."/>
            <person name="Strausberg R.L."/>
            <person name="Venter J.C."/>
            <person name="Wilson R.K."/>
            <person name="Batzer M.A."/>
            <person name="Bustamante C.D."/>
            <person name="Eichler E.E."/>
            <person name="Hahn M.W."/>
            <person name="Hardison R.C."/>
            <person name="Makova K.D."/>
            <person name="Miller W."/>
            <person name="Milosavljevic A."/>
            <person name="Palermo R.E."/>
            <person name="Siepel A."/>
            <person name="Sikela J.M."/>
            <person name="Attaway T."/>
            <person name="Bell S."/>
            <person name="Bernard K.E."/>
            <person name="Buhay C.J."/>
            <person name="Chandrabose M.N."/>
            <person name="Dao M."/>
            <person name="Davis C."/>
            <person name="Delehaunty K.D."/>
            <person name="Ding Y."/>
            <person name="Dinh H.H."/>
            <person name="Dugan-Rocha S."/>
            <person name="Fulton L.A."/>
            <person name="Gabisi R.A."/>
            <person name="Garner T.T."/>
            <person name="Godfrey J."/>
            <person name="Hawes A.C."/>
            <person name="Hernandez J."/>
            <person name="Hines S."/>
            <person name="Holder M."/>
            <person name="Hume J."/>
            <person name="Jhangiani S.N."/>
            <person name="Joshi V."/>
            <person name="Khan Z.M."/>
            <person name="Kirkness E.F."/>
            <person name="Cree A."/>
            <person name="Fowler R.G."/>
            <person name="Lee S."/>
            <person name="Lewis L.R."/>
            <person name="Li Z."/>
            <person name="Liu Y.-S."/>
            <person name="Moore S.M."/>
            <person name="Muzny D."/>
            <person name="Nazareth L.V."/>
            <person name="Ngo D.N."/>
            <person name="Okwuonu G.O."/>
            <person name="Pai G."/>
            <person name="Parker D."/>
            <person name="Paul H.A."/>
            <person name="Pfannkoch C."/>
            <person name="Pohl C.S."/>
            <person name="Rogers Y.-H.C."/>
            <person name="Ruiz S.J."/>
            <person name="Sabo A."/>
            <person name="Santibanez J."/>
            <person name="Schneider B.W."/>
            <person name="Smith S.M."/>
            <person name="Sodergren E."/>
            <person name="Svatek A.F."/>
            <person name="Utterback T.R."/>
            <person name="Vattathil S."/>
            <person name="Warren W."/>
            <person name="White C.S."/>
            <person name="Chinwalla A.T."/>
            <person name="Feng Y."/>
            <person name="Halpern A.L."/>
            <person name="Hillier L.W."/>
            <person name="Huang X."/>
            <person name="Minx P."/>
            <person name="Nelson J.O."/>
            <person name="Pepin K.H."/>
            <person name="Qin X."/>
            <person name="Sutton G.G."/>
            <person name="Venter E."/>
            <person name="Walenz B.P."/>
            <person name="Wallis J.W."/>
            <person name="Worley K.C."/>
            <person name="Yang S.-P."/>
            <person name="Jones S.M."/>
            <person name="Marra M.A."/>
            <person name="Rocchi M."/>
            <person name="Schein J.E."/>
            <person name="Baertsch R."/>
            <person name="Clarke L."/>
            <person name="Csuros M."/>
            <person name="Glasscock J."/>
            <person name="Harris R.A."/>
            <person name="Havlak P."/>
            <person name="Jackson A.R."/>
            <person name="Jiang H."/>
            <person name="Liu Y."/>
            <person name="Messina D.N."/>
            <person name="Shen Y."/>
            <person name="Song H.X.-Z."/>
            <person name="Wylie T."/>
            <person name="Zhang L."/>
            <person name="Birney E."/>
            <person name="Han K."/>
            <person name="Konkel M.K."/>
            <person name="Lee J."/>
            <person name="Smit A.F.A."/>
            <person name="Ullmer B."/>
            <person name="Wang H."/>
            <person name="Xing J."/>
            <person name="Burhans R."/>
            <person name="Cheng Z."/>
            <person name="Karro J.E."/>
            <person name="Ma J."/>
            <person name="Raney B."/>
            <person name="She X."/>
            <person name="Cox M.J."/>
            <person name="Demuth J.P."/>
            <person name="Dumas L.J."/>
            <person name="Han S.-G."/>
            <person name="Hopkins J."/>
            <person name="Karimpour-Fard A."/>
            <person name="Kim Y.H."/>
            <person name="Pollack J.R."/>
            <person name="Vinar T."/>
            <person name="Addo-Quaye C."/>
            <person name="Degenhardt J."/>
            <person name="Denby A."/>
            <person name="Hubisz M.J."/>
            <person name="Indap A."/>
            <person name="Kosiol C."/>
            <person name="Lahn B.T."/>
            <person name="Lawson H.A."/>
            <person name="Marklein A."/>
            <person name="Nielsen R."/>
            <person name="Vallender E.J."/>
            <person name="Clark A.G."/>
            <person name="Ferguson B."/>
            <person name="Hernandez R.D."/>
            <person name="Hirani K."/>
            <person name="Kehrer-Sawatzki H."/>
            <person name="Kolb J."/>
            <person name="Patil S."/>
            <person name="Pu L.-L."/>
            <person name="Ren Y."/>
            <person name="Smith D.G."/>
            <person name="Wheeler D.A."/>
            <person name="Schenck I."/>
            <person name="Ball E.V."/>
            <person name="Chen R."/>
            <person name="Cooper D.N."/>
            <person name="Giardine B."/>
            <person name="Hsu F."/>
            <person name="Kent W.J."/>
            <person name="Lesk A."/>
            <person name="Nelson D.L."/>
            <person name="O'brien W.E."/>
            <person name="Pruefer K."/>
            <person name="Stenson P.D."/>
            <person name="Wallace J.C."/>
            <person name="Ke H."/>
            <person name="Liu X.-M."/>
            <person name="Wang P."/>
            <person name="Xiang A.P."/>
            <person name="Yang F."/>
            <person name="Barber G.P."/>
            <person name="Haussler D."/>
            <person name="Karolchik D."/>
            <person name="Kern A.D."/>
            <person name="Kuhn R.M."/>
            <person name="Smith K.E."/>
            <person name="Zwieg A.S."/>
        </authorList>
    </citation>
    <scope>NUCLEOTIDE SEQUENCE [LARGE SCALE GENOMIC DNA]</scope>
    <source>
        <strain evidence="2">17573</strain>
    </source>
</reference>
<keyword evidence="2" id="KW-1185">Reference proteome</keyword>
<evidence type="ECO:0000313" key="2">
    <source>
        <dbReference type="Proteomes" id="UP000006718"/>
    </source>
</evidence>
<proteinExistence type="predicted"/>
<name>A0A5F8AJI7_MACMU</name>
<organism evidence="1 2">
    <name type="scientific">Macaca mulatta</name>
    <name type="common">Rhesus macaque</name>
    <dbReference type="NCBI Taxonomy" id="9544"/>
    <lineage>
        <taxon>Eukaryota</taxon>
        <taxon>Metazoa</taxon>
        <taxon>Chordata</taxon>
        <taxon>Craniata</taxon>
        <taxon>Vertebrata</taxon>
        <taxon>Euteleostomi</taxon>
        <taxon>Mammalia</taxon>
        <taxon>Eutheria</taxon>
        <taxon>Euarchontoglires</taxon>
        <taxon>Primates</taxon>
        <taxon>Haplorrhini</taxon>
        <taxon>Catarrhini</taxon>
        <taxon>Cercopithecidae</taxon>
        <taxon>Cercopithecinae</taxon>
        <taxon>Macaca</taxon>
    </lineage>
</organism>
<dbReference type="InParanoid" id="A0A5F8AJI7"/>
<protein>
    <submittedName>
        <fullName evidence="1">Uncharacterized protein</fullName>
    </submittedName>
</protein>
<reference evidence="1" key="4">
    <citation type="submission" date="2025-09" db="UniProtKB">
        <authorList>
            <consortium name="Ensembl"/>
        </authorList>
    </citation>
    <scope>IDENTIFICATION</scope>
    <source>
        <strain evidence="1">17573</strain>
    </source>
</reference>
<dbReference type="PANTHER" id="PTHR46254">
    <property type="entry name" value="PROTEIN GVQW1-RELATED"/>
    <property type="match status" value="1"/>
</dbReference>
<dbReference type="VEuPathDB" id="HostDB:ENSMMUG00000060712"/>
<accession>A0A5F8AJI7</accession>
<reference evidence="1" key="3">
    <citation type="submission" date="2025-08" db="UniProtKB">
        <authorList>
            <consortium name="Ensembl"/>
        </authorList>
    </citation>
    <scope>IDENTIFICATION</scope>
    <source>
        <strain evidence="1">17573</strain>
    </source>
</reference>
<dbReference type="Ensembl" id="ENSMMUT00000093341.1">
    <property type="protein sequence ID" value="ENSMMUP00000078006.1"/>
    <property type="gene ID" value="ENSMMUG00000060712.1"/>
</dbReference>
<dbReference type="Bgee" id="ENSMMUG00000060712">
    <property type="expression patterns" value="Expressed in spermatocyte and 2 other cell types or tissues"/>
</dbReference>
<dbReference type="AlphaFoldDB" id="A0A5F8AJI7"/>
<evidence type="ECO:0000313" key="1">
    <source>
        <dbReference type="Ensembl" id="ENSMMUP00000078006.1"/>
    </source>
</evidence>
<dbReference type="PRINTS" id="PR02045">
    <property type="entry name" value="F138DOMAIN"/>
</dbReference>